<dbReference type="InterPro" id="IPR043128">
    <property type="entry name" value="Rev_trsase/Diguanyl_cyclase"/>
</dbReference>
<comment type="caution">
    <text evidence="2">The sequence shown here is derived from an EMBL/GenBank/DDBJ whole genome shotgun (WGS) entry which is preliminary data.</text>
</comment>
<evidence type="ECO:0000313" key="2">
    <source>
        <dbReference type="EMBL" id="RDX77101.1"/>
    </source>
</evidence>
<evidence type="ECO:0000313" key="3">
    <source>
        <dbReference type="Proteomes" id="UP000257109"/>
    </source>
</evidence>
<accession>A0A371FFR2</accession>
<dbReference type="InterPro" id="IPR043502">
    <property type="entry name" value="DNA/RNA_pol_sf"/>
</dbReference>
<feature type="non-terminal residue" evidence="2">
    <location>
        <position position="1"/>
    </location>
</feature>
<dbReference type="Proteomes" id="UP000257109">
    <property type="component" value="Unassembled WGS sequence"/>
</dbReference>
<feature type="domain" description="Reverse transcriptase/retrotransposon-derived protein RNase H-like" evidence="1">
    <location>
        <begin position="46"/>
        <end position="134"/>
    </location>
</feature>
<dbReference type="InterPro" id="IPR041577">
    <property type="entry name" value="RT_RNaseH_2"/>
</dbReference>
<evidence type="ECO:0000259" key="1">
    <source>
        <dbReference type="Pfam" id="PF17919"/>
    </source>
</evidence>
<protein>
    <recommendedName>
        <fullName evidence="1">Reverse transcriptase/retrotransposon-derived protein RNase H-like domain-containing protein</fullName>
    </recommendedName>
</protein>
<dbReference type="Pfam" id="PF17919">
    <property type="entry name" value="RT_RNaseH_2"/>
    <property type="match status" value="1"/>
</dbReference>
<name>A0A371FFR2_MUCPR</name>
<dbReference type="OrthoDB" id="5985335at2759"/>
<sequence length="176" mass="20004">MRSLQTVKEVQQLVGRITALSRFLSQSSEMAIPIFNILKKGESFAWTTESEEALLRLKAMLATPLTLKKSTLGIPLLVYIFVSNDVINAAIVQEREGRVLQDAERRYQRIEKAALALIISSRRPHPYFQGYNIVLWTDLPIKQVLRKSDLAGGMVTWSIQLSEFDISYENRGHIKA</sequence>
<dbReference type="Gene3D" id="3.30.70.270">
    <property type="match status" value="1"/>
</dbReference>
<dbReference type="PANTHER" id="PTHR48475">
    <property type="entry name" value="RIBONUCLEASE H"/>
    <property type="match status" value="1"/>
</dbReference>
<dbReference type="EMBL" id="QJKJ01009278">
    <property type="protein sequence ID" value="RDX77101.1"/>
    <property type="molecule type" value="Genomic_DNA"/>
</dbReference>
<proteinExistence type="predicted"/>
<reference evidence="2" key="1">
    <citation type="submission" date="2018-05" db="EMBL/GenBank/DDBJ databases">
        <title>Draft genome of Mucuna pruriens seed.</title>
        <authorList>
            <person name="Nnadi N.E."/>
            <person name="Vos R."/>
            <person name="Hasami M.H."/>
            <person name="Devisetty U.K."/>
            <person name="Aguiy J.C."/>
        </authorList>
    </citation>
    <scope>NUCLEOTIDE SEQUENCE [LARGE SCALE GENOMIC DNA]</scope>
    <source>
        <strain evidence="2">JCA_2017</strain>
    </source>
</reference>
<dbReference type="AlphaFoldDB" id="A0A371FFR2"/>
<dbReference type="SUPFAM" id="SSF56672">
    <property type="entry name" value="DNA/RNA polymerases"/>
    <property type="match status" value="1"/>
</dbReference>
<dbReference type="PANTHER" id="PTHR48475:SF2">
    <property type="entry name" value="RIBONUCLEASE H"/>
    <property type="match status" value="1"/>
</dbReference>
<gene>
    <name evidence="2" type="ORF">CR513_42830</name>
</gene>
<organism evidence="2 3">
    <name type="scientific">Mucuna pruriens</name>
    <name type="common">Velvet bean</name>
    <name type="synonym">Dolichos pruriens</name>
    <dbReference type="NCBI Taxonomy" id="157652"/>
    <lineage>
        <taxon>Eukaryota</taxon>
        <taxon>Viridiplantae</taxon>
        <taxon>Streptophyta</taxon>
        <taxon>Embryophyta</taxon>
        <taxon>Tracheophyta</taxon>
        <taxon>Spermatophyta</taxon>
        <taxon>Magnoliopsida</taxon>
        <taxon>eudicotyledons</taxon>
        <taxon>Gunneridae</taxon>
        <taxon>Pentapetalae</taxon>
        <taxon>rosids</taxon>
        <taxon>fabids</taxon>
        <taxon>Fabales</taxon>
        <taxon>Fabaceae</taxon>
        <taxon>Papilionoideae</taxon>
        <taxon>50 kb inversion clade</taxon>
        <taxon>NPAAA clade</taxon>
        <taxon>indigoferoid/millettioid clade</taxon>
        <taxon>Phaseoleae</taxon>
        <taxon>Mucuna</taxon>
    </lineage>
</organism>
<keyword evidence="3" id="KW-1185">Reference proteome</keyword>